<evidence type="ECO:0000256" key="2">
    <source>
        <dbReference type="SAM" id="MobiDB-lite"/>
    </source>
</evidence>
<dbReference type="InterPro" id="IPR051485">
    <property type="entry name" value="SR-CTD_assoc_factor"/>
</dbReference>
<reference evidence="4" key="1">
    <citation type="submission" date="2017-07" db="EMBL/GenBank/DDBJ databases">
        <title>Taro Niue Genome Assembly and Annotation.</title>
        <authorList>
            <person name="Atibalentja N."/>
            <person name="Keating K."/>
            <person name="Fields C.J."/>
        </authorList>
    </citation>
    <scope>NUCLEOTIDE SEQUENCE</scope>
    <source>
        <strain evidence="4">Niue_2</strain>
        <tissue evidence="4">Leaf</tissue>
    </source>
</reference>
<dbReference type="PROSITE" id="PS50102">
    <property type="entry name" value="RRM"/>
    <property type="match status" value="1"/>
</dbReference>
<sequence length="230" mass="25882">MFPKDNDFSNLPCIDIRNGYGDSWLTPCWKQQNPVTKLGRHPSFTVWATRVWKAHAAPSPSGAAHYLAPSWHELWKMRRVGGGRERGRGEHPPRVEEKGAGSGGGGGHHHGRPEAPPSRHLWVGNLPPHATQSMLLEHFLRFGDLENIAFLPGRSYAFVNFRKEEDAIYALRTLQGHTFAGMPLKIEFQKGVSCVNLYTSSVCYMRRICTSNPIVQYLRSGSIHRFPSLI</sequence>
<dbReference type="EMBL" id="NMUH01000127">
    <property type="protein sequence ID" value="MQL72335.1"/>
    <property type="molecule type" value="Genomic_DNA"/>
</dbReference>
<keyword evidence="5" id="KW-1185">Reference proteome</keyword>
<dbReference type="InterPro" id="IPR000504">
    <property type="entry name" value="RRM_dom"/>
</dbReference>
<feature type="compositionally biased region" description="Basic and acidic residues" evidence="2">
    <location>
        <begin position="82"/>
        <end position="99"/>
    </location>
</feature>
<comment type="caution">
    <text evidence="4">The sequence shown here is derived from an EMBL/GenBank/DDBJ whole genome shotgun (WGS) entry which is preliminary data.</text>
</comment>
<organism evidence="4 5">
    <name type="scientific">Colocasia esculenta</name>
    <name type="common">Wild taro</name>
    <name type="synonym">Arum esculentum</name>
    <dbReference type="NCBI Taxonomy" id="4460"/>
    <lineage>
        <taxon>Eukaryota</taxon>
        <taxon>Viridiplantae</taxon>
        <taxon>Streptophyta</taxon>
        <taxon>Embryophyta</taxon>
        <taxon>Tracheophyta</taxon>
        <taxon>Spermatophyta</taxon>
        <taxon>Magnoliopsida</taxon>
        <taxon>Liliopsida</taxon>
        <taxon>Araceae</taxon>
        <taxon>Aroideae</taxon>
        <taxon>Colocasieae</taxon>
        <taxon>Colocasia</taxon>
    </lineage>
</organism>
<dbReference type="AlphaFoldDB" id="A0A843TMP6"/>
<dbReference type="GO" id="GO:0003723">
    <property type="term" value="F:RNA binding"/>
    <property type="evidence" value="ECO:0007669"/>
    <property type="project" value="UniProtKB-UniRule"/>
</dbReference>
<dbReference type="GO" id="GO:0005634">
    <property type="term" value="C:nucleus"/>
    <property type="evidence" value="ECO:0007669"/>
    <property type="project" value="TreeGrafter"/>
</dbReference>
<evidence type="ECO:0000313" key="5">
    <source>
        <dbReference type="Proteomes" id="UP000652761"/>
    </source>
</evidence>
<protein>
    <recommendedName>
        <fullName evidence="3">RRM domain-containing protein</fullName>
    </recommendedName>
</protein>
<dbReference type="Pfam" id="PF00076">
    <property type="entry name" value="RRM_1"/>
    <property type="match status" value="1"/>
</dbReference>
<dbReference type="Proteomes" id="UP000652761">
    <property type="component" value="Unassembled WGS sequence"/>
</dbReference>
<evidence type="ECO:0000313" key="4">
    <source>
        <dbReference type="EMBL" id="MQL72335.1"/>
    </source>
</evidence>
<dbReference type="OrthoDB" id="439808at2759"/>
<dbReference type="SMART" id="SM00360">
    <property type="entry name" value="RRM"/>
    <property type="match status" value="1"/>
</dbReference>
<proteinExistence type="predicted"/>
<name>A0A843TMP6_COLES</name>
<dbReference type="CDD" id="cd00590">
    <property type="entry name" value="RRM_SF"/>
    <property type="match status" value="1"/>
</dbReference>
<feature type="domain" description="RRM" evidence="3">
    <location>
        <begin position="119"/>
        <end position="191"/>
    </location>
</feature>
<dbReference type="SUPFAM" id="SSF54928">
    <property type="entry name" value="RNA-binding domain, RBD"/>
    <property type="match status" value="1"/>
</dbReference>
<dbReference type="PANTHER" id="PTHR23140:SF2">
    <property type="match status" value="1"/>
</dbReference>
<keyword evidence="1" id="KW-0694">RNA-binding</keyword>
<accession>A0A843TMP6</accession>
<dbReference type="Gene3D" id="3.30.70.330">
    <property type="match status" value="1"/>
</dbReference>
<dbReference type="PANTHER" id="PTHR23140">
    <property type="entry name" value="RNA PROCESSING PROTEIN LD23810P"/>
    <property type="match status" value="1"/>
</dbReference>
<evidence type="ECO:0000256" key="1">
    <source>
        <dbReference type="PROSITE-ProRule" id="PRU00176"/>
    </source>
</evidence>
<gene>
    <name evidence="4" type="ORF">Taro_004671</name>
</gene>
<dbReference type="InterPro" id="IPR012677">
    <property type="entry name" value="Nucleotide-bd_a/b_plait_sf"/>
</dbReference>
<feature type="region of interest" description="Disordered" evidence="2">
    <location>
        <begin position="82"/>
        <end position="122"/>
    </location>
</feature>
<dbReference type="InterPro" id="IPR035979">
    <property type="entry name" value="RBD_domain_sf"/>
</dbReference>
<evidence type="ECO:0000259" key="3">
    <source>
        <dbReference type="PROSITE" id="PS50102"/>
    </source>
</evidence>